<dbReference type="Proteomes" id="UP000002710">
    <property type="component" value="Chromosome"/>
</dbReference>
<dbReference type="RefSeq" id="WP_011367359.1">
    <property type="nucleotide sequence ID" value="NC_007519.1"/>
</dbReference>
<dbReference type="SMART" id="SM00062">
    <property type="entry name" value="PBPb"/>
    <property type="match status" value="1"/>
</dbReference>
<dbReference type="GO" id="GO:0015276">
    <property type="term" value="F:ligand-gated monoatomic ion channel activity"/>
    <property type="evidence" value="ECO:0007669"/>
    <property type="project" value="InterPro"/>
</dbReference>
<accession>Q312G2</accession>
<sequence length="271" mass="30469">MKFVKALVLLLVTVMAVPAFAGDIDLAKKSVLNDILKRGELRVGFDAGYPPFEMTDKSGNFVGFDIDLGKELAKSMGVKFVPVNTDFDGMIPSLLSGKFDVIISGMTLTQERNMKIGFSEPYLVMGQTVLVAAKHKGTVKSYKDLNDPKFIVVSRMGTTGEEATKKYLPKATYKSFDKEVDCAMEVVNGRADAFVYDLPVNEVFQAQQGKDKTYLLNEPFTFEPMAVGYKQGDPDFANFINHFLRQLKNDGRYERMYNKWLRSDAWQSQLK</sequence>
<dbReference type="InterPro" id="IPR001638">
    <property type="entry name" value="Solute-binding_3/MltF_N"/>
</dbReference>
<dbReference type="Pfam" id="PF00497">
    <property type="entry name" value="SBP_bac_3"/>
    <property type="match status" value="1"/>
</dbReference>
<keyword evidence="3 5" id="KW-0732">Signal</keyword>
<feature type="domain" description="Ionotropic glutamate receptor C-terminal" evidence="7">
    <location>
        <begin position="40"/>
        <end position="263"/>
    </location>
</feature>
<name>Q312G2_OLEA2</name>
<dbReference type="STRING" id="207559.Dde_1385"/>
<dbReference type="eggNOG" id="COG0834">
    <property type="taxonomic scope" value="Bacteria"/>
</dbReference>
<evidence type="ECO:0000313" key="9">
    <source>
        <dbReference type="Proteomes" id="UP000002710"/>
    </source>
</evidence>
<reference evidence="8 9" key="1">
    <citation type="journal article" date="2011" name="J. Bacteriol.">
        <title>Complete genome sequence and updated annotation of Desulfovibrio alaskensis G20.</title>
        <authorList>
            <person name="Hauser L.J."/>
            <person name="Land M.L."/>
            <person name="Brown S.D."/>
            <person name="Larimer F."/>
            <person name="Keller K.L."/>
            <person name="Rapp-Giles B.J."/>
            <person name="Price M.N."/>
            <person name="Lin M."/>
            <person name="Bruce D.C."/>
            <person name="Detter J.C."/>
            <person name="Tapia R."/>
            <person name="Han C.S."/>
            <person name="Goodwin L.A."/>
            <person name="Cheng J.F."/>
            <person name="Pitluck S."/>
            <person name="Copeland A."/>
            <person name="Lucas S."/>
            <person name="Nolan M."/>
            <person name="Lapidus A.L."/>
            <person name="Palumbo A.V."/>
            <person name="Wall J.D."/>
        </authorList>
    </citation>
    <scope>NUCLEOTIDE SEQUENCE [LARGE SCALE GENOMIC DNA]</scope>
    <source>
        <strain evidence="9">ATCC BAA 1058 / DSM 17464 / G20</strain>
    </source>
</reference>
<feature type="domain" description="Solute-binding protein family 3/N-terminal" evidence="6">
    <location>
        <begin position="40"/>
        <end position="264"/>
    </location>
</feature>
<organism evidence="8 9">
    <name type="scientific">Oleidesulfovibrio alaskensis (strain ATCC BAA-1058 / DSM 17464 / G20)</name>
    <name type="common">Desulfovibrio alaskensis</name>
    <dbReference type="NCBI Taxonomy" id="207559"/>
    <lineage>
        <taxon>Bacteria</taxon>
        <taxon>Pseudomonadati</taxon>
        <taxon>Thermodesulfobacteriota</taxon>
        <taxon>Desulfovibrionia</taxon>
        <taxon>Desulfovibrionales</taxon>
        <taxon>Desulfovibrionaceae</taxon>
        <taxon>Oleidesulfovibrio</taxon>
    </lineage>
</organism>
<evidence type="ECO:0000256" key="5">
    <source>
        <dbReference type="SAM" id="SignalP"/>
    </source>
</evidence>
<evidence type="ECO:0000256" key="2">
    <source>
        <dbReference type="ARBA" id="ARBA00010333"/>
    </source>
</evidence>
<dbReference type="AlphaFoldDB" id="Q312G2"/>
<dbReference type="SMART" id="SM00079">
    <property type="entry name" value="PBPe"/>
    <property type="match status" value="1"/>
</dbReference>
<evidence type="ECO:0000256" key="3">
    <source>
        <dbReference type="ARBA" id="ARBA00022729"/>
    </source>
</evidence>
<dbReference type="PANTHER" id="PTHR35936:SF38">
    <property type="entry name" value="GLUTAMINE-BINDING PERIPLASMIC PROTEIN"/>
    <property type="match status" value="1"/>
</dbReference>
<dbReference type="PANTHER" id="PTHR35936">
    <property type="entry name" value="MEMBRANE-BOUND LYTIC MUREIN TRANSGLYCOSYLASE F"/>
    <property type="match status" value="1"/>
</dbReference>
<evidence type="ECO:0000256" key="4">
    <source>
        <dbReference type="RuleBase" id="RU003744"/>
    </source>
</evidence>
<dbReference type="CDD" id="cd13629">
    <property type="entry name" value="PBP2_Dsm1740"/>
    <property type="match status" value="1"/>
</dbReference>
<proteinExistence type="inferred from homology"/>
<evidence type="ECO:0000259" key="7">
    <source>
        <dbReference type="SMART" id="SM00079"/>
    </source>
</evidence>
<evidence type="ECO:0000313" key="8">
    <source>
        <dbReference type="EMBL" id="ABB38184.1"/>
    </source>
</evidence>
<evidence type="ECO:0000259" key="6">
    <source>
        <dbReference type="SMART" id="SM00062"/>
    </source>
</evidence>
<dbReference type="KEGG" id="dde:Dde_1385"/>
<dbReference type="SUPFAM" id="SSF53850">
    <property type="entry name" value="Periplasmic binding protein-like II"/>
    <property type="match status" value="1"/>
</dbReference>
<dbReference type="InterPro" id="IPR001320">
    <property type="entry name" value="Iontro_rcpt_C"/>
</dbReference>
<keyword evidence="9" id="KW-1185">Reference proteome</keyword>
<evidence type="ECO:0000256" key="1">
    <source>
        <dbReference type="ARBA" id="ARBA00004196"/>
    </source>
</evidence>
<dbReference type="Gene3D" id="3.40.190.10">
    <property type="entry name" value="Periplasmic binding protein-like II"/>
    <property type="match status" value="2"/>
</dbReference>
<dbReference type="EMBL" id="CP000112">
    <property type="protein sequence ID" value="ABB38184.1"/>
    <property type="molecule type" value="Genomic_DNA"/>
</dbReference>
<comment type="similarity">
    <text evidence="2 4">Belongs to the bacterial solute-binding protein 3 family.</text>
</comment>
<protein>
    <submittedName>
        <fullName evidence="8">ABC-type transporter, periplasmic subunit family 3</fullName>
    </submittedName>
</protein>
<gene>
    <name evidence="8" type="ordered locus">Dde_1385</name>
</gene>
<dbReference type="HOGENOM" id="CLU_019602_18_2_7"/>
<dbReference type="GO" id="GO:0030313">
    <property type="term" value="C:cell envelope"/>
    <property type="evidence" value="ECO:0007669"/>
    <property type="project" value="UniProtKB-SubCell"/>
</dbReference>
<dbReference type="PROSITE" id="PS01039">
    <property type="entry name" value="SBP_BACTERIAL_3"/>
    <property type="match status" value="1"/>
</dbReference>
<comment type="subcellular location">
    <subcellularLocation>
        <location evidence="1">Cell envelope</location>
    </subcellularLocation>
</comment>
<dbReference type="InterPro" id="IPR018313">
    <property type="entry name" value="SBP_3_CS"/>
</dbReference>
<feature type="signal peptide" evidence="5">
    <location>
        <begin position="1"/>
        <end position="21"/>
    </location>
</feature>
<dbReference type="GO" id="GO:0016020">
    <property type="term" value="C:membrane"/>
    <property type="evidence" value="ECO:0007669"/>
    <property type="project" value="InterPro"/>
</dbReference>
<feature type="chain" id="PRO_5004219714" evidence="5">
    <location>
        <begin position="22"/>
        <end position="271"/>
    </location>
</feature>